<evidence type="ECO:0008006" key="3">
    <source>
        <dbReference type="Google" id="ProtNLM"/>
    </source>
</evidence>
<dbReference type="Proteomes" id="UP000626148">
    <property type="component" value="Unassembled WGS sequence"/>
</dbReference>
<name>A0A918N5S2_9GAMM</name>
<dbReference type="EMBL" id="BMXR01000001">
    <property type="protein sequence ID" value="GGX39992.1"/>
    <property type="molecule type" value="Genomic_DNA"/>
</dbReference>
<dbReference type="RefSeq" id="WP_229805104.1">
    <property type="nucleotide sequence ID" value="NZ_BMXR01000001.1"/>
</dbReference>
<dbReference type="AlphaFoldDB" id="A0A918N5S2"/>
<reference evidence="1" key="2">
    <citation type="submission" date="2020-09" db="EMBL/GenBank/DDBJ databases">
        <authorList>
            <person name="Sun Q."/>
            <person name="Kim S."/>
        </authorList>
    </citation>
    <scope>NUCLEOTIDE SEQUENCE</scope>
    <source>
        <strain evidence="1">KCTC 22169</strain>
    </source>
</reference>
<comment type="caution">
    <text evidence="1">The sequence shown here is derived from an EMBL/GenBank/DDBJ whole genome shotgun (WGS) entry which is preliminary data.</text>
</comment>
<protein>
    <recommendedName>
        <fullName evidence="3">Transposase</fullName>
    </recommendedName>
</protein>
<reference evidence="1" key="1">
    <citation type="journal article" date="2014" name="Int. J. Syst. Evol. Microbiol.">
        <title>Complete genome sequence of Corynebacterium casei LMG S-19264T (=DSM 44701T), isolated from a smear-ripened cheese.</title>
        <authorList>
            <consortium name="US DOE Joint Genome Institute (JGI-PGF)"/>
            <person name="Walter F."/>
            <person name="Albersmeier A."/>
            <person name="Kalinowski J."/>
            <person name="Ruckert C."/>
        </authorList>
    </citation>
    <scope>NUCLEOTIDE SEQUENCE</scope>
    <source>
        <strain evidence="1">KCTC 22169</strain>
    </source>
</reference>
<dbReference type="PANTHER" id="PTHR34322">
    <property type="entry name" value="TRANSPOSASE, Y1_TNP DOMAIN-CONTAINING"/>
    <property type="match status" value="1"/>
</dbReference>
<proteinExistence type="predicted"/>
<sequence>MAACLAYVDLNPIRAKMADTPETSDHTSAQQRIEVANSGADPLAPNQPNQLFPFVGYPRQEMPEGLPFRLQDYLELLDWTGRQFRQGKRGTIDESLPPIMERLNLEPDKWLYTAIHFEHSFKGFLGTVRSMVETCRRLGYRRTPGLSAAKILT</sequence>
<gene>
    <name evidence="1" type="ORF">GCM10007392_03210</name>
</gene>
<evidence type="ECO:0000313" key="2">
    <source>
        <dbReference type="Proteomes" id="UP000626148"/>
    </source>
</evidence>
<accession>A0A918N5S2</accession>
<evidence type="ECO:0000313" key="1">
    <source>
        <dbReference type="EMBL" id="GGX39992.1"/>
    </source>
</evidence>
<keyword evidence="2" id="KW-1185">Reference proteome</keyword>
<organism evidence="1 2">
    <name type="scientific">Saccharospirillum salsuginis</name>
    <dbReference type="NCBI Taxonomy" id="418750"/>
    <lineage>
        <taxon>Bacteria</taxon>
        <taxon>Pseudomonadati</taxon>
        <taxon>Pseudomonadota</taxon>
        <taxon>Gammaproteobacteria</taxon>
        <taxon>Oceanospirillales</taxon>
        <taxon>Saccharospirillaceae</taxon>
        <taxon>Saccharospirillum</taxon>
    </lineage>
</organism>
<dbReference type="PANTHER" id="PTHR34322:SF2">
    <property type="entry name" value="TRANSPOSASE IS200-LIKE DOMAIN-CONTAINING PROTEIN"/>
    <property type="match status" value="1"/>
</dbReference>